<proteinExistence type="predicted"/>
<keyword evidence="1" id="KW-1133">Transmembrane helix</keyword>
<dbReference type="Pfam" id="PF03733">
    <property type="entry name" value="YccF"/>
    <property type="match status" value="2"/>
</dbReference>
<dbReference type="InterPro" id="IPR052937">
    <property type="entry name" value="Inner_membrane_protein"/>
</dbReference>
<feature type="transmembrane region" description="Helical" evidence="1">
    <location>
        <begin position="7"/>
        <end position="29"/>
    </location>
</feature>
<dbReference type="InterPro" id="IPR005185">
    <property type="entry name" value="YccF"/>
</dbReference>
<feature type="domain" description="Inner membrane component" evidence="2">
    <location>
        <begin position="4"/>
        <end position="54"/>
    </location>
</feature>
<dbReference type="PANTHER" id="PTHR42903">
    <property type="entry name" value="INNER MEMBRANE PROTEIN YCCF"/>
    <property type="match status" value="1"/>
</dbReference>
<reference evidence="3" key="1">
    <citation type="submission" date="2020-05" db="EMBL/GenBank/DDBJ databases">
        <authorList>
            <person name="Chiriac C."/>
            <person name="Salcher M."/>
            <person name="Ghai R."/>
            <person name="Kavagutti S V."/>
        </authorList>
    </citation>
    <scope>NUCLEOTIDE SEQUENCE</scope>
</reference>
<feature type="domain" description="Inner membrane component" evidence="2">
    <location>
        <begin position="68"/>
        <end position="118"/>
    </location>
</feature>
<dbReference type="PIRSF" id="PIRSF028777">
    <property type="entry name" value="UCP028777"/>
    <property type="match status" value="1"/>
</dbReference>
<protein>
    <submittedName>
        <fullName evidence="3">Unannotated protein</fullName>
    </submittedName>
</protein>
<feature type="transmembrane region" description="Helical" evidence="1">
    <location>
        <begin position="89"/>
        <end position="109"/>
    </location>
</feature>
<feature type="transmembrane region" description="Helical" evidence="1">
    <location>
        <begin position="35"/>
        <end position="52"/>
    </location>
</feature>
<evidence type="ECO:0000313" key="3">
    <source>
        <dbReference type="EMBL" id="CAB4894305.1"/>
    </source>
</evidence>
<sequence length="134" mass="14227">MRLVLNVLWFVLAGFWMALGYAVAALIMVLPIVTIPFSIAALRIAGFCLWPFGRTVVPAADAGVLSGIGNVLWLLLAGWWLALGHLLTGLLLCLTIIGIPFGIANLKLVPISLLPLGRRVVPIGSAEDRAGVAF</sequence>
<name>A0A6J7FLP4_9ZZZZ</name>
<keyword evidence="1" id="KW-0812">Transmembrane</keyword>
<gene>
    <name evidence="3" type="ORF">UFOPK3564_00203</name>
</gene>
<dbReference type="EMBL" id="CAFBMK010000007">
    <property type="protein sequence ID" value="CAB4894305.1"/>
    <property type="molecule type" value="Genomic_DNA"/>
</dbReference>
<dbReference type="NCBIfam" id="NF008740">
    <property type="entry name" value="PRK11770.1-2"/>
    <property type="match status" value="1"/>
</dbReference>
<accession>A0A6J7FLP4</accession>
<evidence type="ECO:0000259" key="2">
    <source>
        <dbReference type="Pfam" id="PF03733"/>
    </source>
</evidence>
<dbReference type="InterPro" id="IPR031308">
    <property type="entry name" value="UCP028777"/>
</dbReference>
<dbReference type="AlphaFoldDB" id="A0A6J7FLP4"/>
<feature type="transmembrane region" description="Helical" evidence="1">
    <location>
        <begin position="64"/>
        <end position="83"/>
    </location>
</feature>
<keyword evidence="1" id="KW-0472">Membrane</keyword>
<dbReference type="PANTHER" id="PTHR42903:SF1">
    <property type="entry name" value="INNER MEMBRANE PROTEIN YCCF"/>
    <property type="match status" value="1"/>
</dbReference>
<dbReference type="GO" id="GO:0005886">
    <property type="term" value="C:plasma membrane"/>
    <property type="evidence" value="ECO:0007669"/>
    <property type="project" value="TreeGrafter"/>
</dbReference>
<organism evidence="3">
    <name type="scientific">freshwater metagenome</name>
    <dbReference type="NCBI Taxonomy" id="449393"/>
    <lineage>
        <taxon>unclassified sequences</taxon>
        <taxon>metagenomes</taxon>
        <taxon>ecological metagenomes</taxon>
    </lineage>
</organism>
<evidence type="ECO:0000256" key="1">
    <source>
        <dbReference type="SAM" id="Phobius"/>
    </source>
</evidence>